<keyword evidence="6" id="KW-0156">Chromatin regulator</keyword>
<comment type="subcellular location">
    <subcellularLocation>
        <location evidence="1">Nucleus</location>
    </subcellularLocation>
</comment>
<evidence type="ECO:0000256" key="4">
    <source>
        <dbReference type="ARBA" id="ARBA00022491"/>
    </source>
</evidence>
<evidence type="ECO:0000256" key="3">
    <source>
        <dbReference type="ARBA" id="ARBA00012111"/>
    </source>
</evidence>
<dbReference type="InterPro" id="IPR037138">
    <property type="entry name" value="His_deacetylse_dom_sf"/>
</dbReference>
<evidence type="ECO:0000256" key="2">
    <source>
        <dbReference type="ARBA" id="ARBA00007738"/>
    </source>
</evidence>
<feature type="domain" description="Histone deacetylase" evidence="10">
    <location>
        <begin position="572"/>
        <end position="853"/>
    </location>
</feature>
<keyword evidence="7" id="KW-0805">Transcription regulation</keyword>
<evidence type="ECO:0000256" key="6">
    <source>
        <dbReference type="ARBA" id="ARBA00022853"/>
    </source>
</evidence>
<evidence type="ECO:0000259" key="10">
    <source>
        <dbReference type="Pfam" id="PF00850"/>
    </source>
</evidence>
<sequence>MKSTPAEARRILGAADPSSLLELEQAIRRTSYDPVVLKQDGWSTQKSNEPEGATGGANWIGDMVRVQNSDAVVLAFVYDPEIGDLWKVAWIEHGELTTFDLEAEELQEARKKWIRRQTGGAKTPQGSISRKSSRFFSSEKFAVPGVEEGIVLAASLSKNARQGVYWPARVMHPSENSGNFVQSKRSSSKQKLDLVFLAPYWDSENTHSRSRTVEGLSESGPSAFHNCALFQVELVEATFEMIQPYPFDPDGDIDIDQVRNSFRFTGLPKAAFSRFLNSHRLALSLKAYARKHAKRSDSPANIATAGLFETHPLAVRAPIYPSVVLHLPFSFILSQLPPAASYKNAMNPSESILQLSAIVNAMKPPNSWGATESNAIGTPDRPITTMTIANLTPSIKLFNVDSSSDVDVDMVLQAILSGLPNLQQVLSKKEIQPGSNALMHNVSGYLLALDRVPSGTGGERKCKDAEILAKRWACMRALGEDTLALDGGTNSKAVLQEWRIAAERMYRHFATFCCREDKTLVITDFRCNGHMTNGAAFERNVRLPATLKGARLAGLGKSDNLRLLKGVTDECLEYVESSLLSRAHGTNYLEKIKSRCSATQSNEEVIMLTEDSDGNGGEDTRGSRGTWTAAVCGVAAAVTAVEKVVAGEFVNAFCATRPPGHHAGRSFHPMNAVSNGFCVLNPAACAAIHATTPIADGGRGLRRVCVIDFDVHHGNGTQDILCSTNDPRYLYISIHAGGAQVNGISPDDDMNGLFPHANKSGGIYPGRCGDVSPHPNVLNLPLGQRVTPHAVGSALINRITPAVEAFSPNLIILSAGFDAHKHDPMGLGLLSAQDFGHITDVCTQLAFKCCSGRFRFNVQYPLLSPTEAYNAG</sequence>
<dbReference type="GO" id="GO:0141221">
    <property type="term" value="F:histone deacetylase activity, hydrolytic mechanism"/>
    <property type="evidence" value="ECO:0007669"/>
    <property type="project" value="UniProtKB-EC"/>
</dbReference>
<accession>A0A7S3LBJ3</accession>
<dbReference type="AlphaFoldDB" id="A0A7S3LBJ3"/>
<dbReference type="InterPro" id="IPR023801">
    <property type="entry name" value="His_deacetylse_dom"/>
</dbReference>
<evidence type="ECO:0000256" key="8">
    <source>
        <dbReference type="ARBA" id="ARBA00023163"/>
    </source>
</evidence>
<evidence type="ECO:0000256" key="7">
    <source>
        <dbReference type="ARBA" id="ARBA00023015"/>
    </source>
</evidence>
<dbReference type="EC" id="3.5.1.98" evidence="3"/>
<dbReference type="GO" id="GO:0000118">
    <property type="term" value="C:histone deacetylase complex"/>
    <property type="evidence" value="ECO:0007669"/>
    <property type="project" value="TreeGrafter"/>
</dbReference>
<keyword evidence="5" id="KW-0378">Hydrolase</keyword>
<gene>
    <name evidence="11" type="ORF">ACOF00016_LOCUS13617</name>
</gene>
<dbReference type="Pfam" id="PF00850">
    <property type="entry name" value="Hist_deacetyl"/>
    <property type="match status" value="1"/>
</dbReference>
<evidence type="ECO:0000256" key="9">
    <source>
        <dbReference type="ARBA" id="ARBA00023242"/>
    </source>
</evidence>
<proteinExistence type="inferred from homology"/>
<protein>
    <recommendedName>
        <fullName evidence="3">histone deacetylase</fullName>
        <ecNumber evidence="3">3.5.1.98</ecNumber>
    </recommendedName>
</protein>
<evidence type="ECO:0000313" key="11">
    <source>
        <dbReference type="EMBL" id="CAE0416568.1"/>
    </source>
</evidence>
<dbReference type="InterPro" id="IPR023696">
    <property type="entry name" value="Ureohydrolase_dom_sf"/>
</dbReference>
<organism evidence="11">
    <name type="scientific">Amphora coffeiformis</name>
    <dbReference type="NCBI Taxonomy" id="265554"/>
    <lineage>
        <taxon>Eukaryota</taxon>
        <taxon>Sar</taxon>
        <taxon>Stramenopiles</taxon>
        <taxon>Ochrophyta</taxon>
        <taxon>Bacillariophyta</taxon>
        <taxon>Bacillariophyceae</taxon>
        <taxon>Bacillariophycidae</taxon>
        <taxon>Thalassiophysales</taxon>
        <taxon>Catenulaceae</taxon>
        <taxon>Amphora</taxon>
    </lineage>
</organism>
<dbReference type="SUPFAM" id="SSF52768">
    <property type="entry name" value="Arginase/deacetylase"/>
    <property type="match status" value="1"/>
</dbReference>
<evidence type="ECO:0000256" key="5">
    <source>
        <dbReference type="ARBA" id="ARBA00022801"/>
    </source>
</evidence>
<keyword evidence="9" id="KW-0539">Nucleus</keyword>
<dbReference type="EMBL" id="HBIM01017689">
    <property type="protein sequence ID" value="CAE0416568.1"/>
    <property type="molecule type" value="Transcribed_RNA"/>
</dbReference>
<reference evidence="11" key="1">
    <citation type="submission" date="2021-01" db="EMBL/GenBank/DDBJ databases">
        <authorList>
            <person name="Corre E."/>
            <person name="Pelletier E."/>
            <person name="Niang G."/>
            <person name="Scheremetjew M."/>
            <person name="Finn R."/>
            <person name="Kale V."/>
            <person name="Holt S."/>
            <person name="Cochrane G."/>
            <person name="Meng A."/>
            <person name="Brown T."/>
            <person name="Cohen L."/>
        </authorList>
    </citation>
    <scope>NUCLEOTIDE SEQUENCE</scope>
    <source>
        <strain evidence="11">CCMP127</strain>
    </source>
</reference>
<dbReference type="GO" id="GO:0040029">
    <property type="term" value="P:epigenetic regulation of gene expression"/>
    <property type="evidence" value="ECO:0007669"/>
    <property type="project" value="TreeGrafter"/>
</dbReference>
<comment type="similarity">
    <text evidence="2">Belongs to the histone deacetylase family. HD type 2 subfamily.</text>
</comment>
<dbReference type="PANTHER" id="PTHR10625:SF5">
    <property type="entry name" value="HISTONE DEACETYLASE"/>
    <property type="match status" value="1"/>
</dbReference>
<keyword evidence="8" id="KW-0804">Transcription</keyword>
<dbReference type="GO" id="GO:0005737">
    <property type="term" value="C:cytoplasm"/>
    <property type="evidence" value="ECO:0007669"/>
    <property type="project" value="TreeGrafter"/>
</dbReference>
<name>A0A7S3LBJ3_9STRA</name>
<dbReference type="Gene3D" id="3.40.800.20">
    <property type="entry name" value="Histone deacetylase domain"/>
    <property type="match status" value="1"/>
</dbReference>
<keyword evidence="4" id="KW-0678">Repressor</keyword>
<dbReference type="PANTHER" id="PTHR10625">
    <property type="entry name" value="HISTONE DEACETYLASE HDAC1-RELATED"/>
    <property type="match status" value="1"/>
</dbReference>
<evidence type="ECO:0000256" key="1">
    <source>
        <dbReference type="ARBA" id="ARBA00004123"/>
    </source>
</evidence>